<dbReference type="GO" id="GO:0044718">
    <property type="term" value="P:siderophore transmembrane transport"/>
    <property type="evidence" value="ECO:0007669"/>
    <property type="project" value="TreeGrafter"/>
</dbReference>
<keyword evidence="8" id="KW-0675">Receptor</keyword>
<evidence type="ECO:0000256" key="5">
    <source>
        <dbReference type="ARBA" id="ARBA00022729"/>
    </source>
</evidence>
<dbReference type="Pfam" id="PF07715">
    <property type="entry name" value="Plug"/>
    <property type="match status" value="1"/>
</dbReference>
<proteinExistence type="inferred from homology"/>
<dbReference type="EMBL" id="BQKE01000003">
    <property type="protein sequence ID" value="GJM63694.1"/>
    <property type="molecule type" value="Genomic_DNA"/>
</dbReference>
<keyword evidence="3 10" id="KW-1134">Transmembrane beta strand</keyword>
<evidence type="ECO:0000256" key="3">
    <source>
        <dbReference type="ARBA" id="ARBA00022452"/>
    </source>
</evidence>
<evidence type="ECO:0000256" key="2">
    <source>
        <dbReference type="ARBA" id="ARBA00022448"/>
    </source>
</evidence>
<feature type="domain" description="TonB-dependent receptor plug" evidence="15">
    <location>
        <begin position="118"/>
        <end position="243"/>
    </location>
</feature>
<dbReference type="GO" id="GO:0015344">
    <property type="term" value="F:siderophore uptake transmembrane transporter activity"/>
    <property type="evidence" value="ECO:0007669"/>
    <property type="project" value="TreeGrafter"/>
</dbReference>
<dbReference type="SUPFAM" id="SSF56935">
    <property type="entry name" value="Porins"/>
    <property type="match status" value="1"/>
</dbReference>
<dbReference type="Proteomes" id="UP001310022">
    <property type="component" value="Unassembled WGS sequence"/>
</dbReference>
<evidence type="ECO:0000256" key="1">
    <source>
        <dbReference type="ARBA" id="ARBA00004571"/>
    </source>
</evidence>
<dbReference type="InterPro" id="IPR036942">
    <property type="entry name" value="Beta-barrel_TonB_sf"/>
</dbReference>
<keyword evidence="9 10" id="KW-0998">Cell outer membrane</keyword>
<keyword evidence="2 10" id="KW-0813">Transport</keyword>
<keyword evidence="4 10" id="KW-0812">Transmembrane</keyword>
<evidence type="ECO:0000256" key="11">
    <source>
        <dbReference type="RuleBase" id="RU003357"/>
    </source>
</evidence>
<organism evidence="16 17">
    <name type="scientific">Persicobacter diffluens</name>
    <dbReference type="NCBI Taxonomy" id="981"/>
    <lineage>
        <taxon>Bacteria</taxon>
        <taxon>Pseudomonadati</taxon>
        <taxon>Bacteroidota</taxon>
        <taxon>Cytophagia</taxon>
        <taxon>Cytophagales</taxon>
        <taxon>Persicobacteraceae</taxon>
        <taxon>Persicobacter</taxon>
    </lineage>
</organism>
<evidence type="ECO:0000256" key="6">
    <source>
        <dbReference type="ARBA" id="ARBA00023077"/>
    </source>
</evidence>
<dbReference type="InterPro" id="IPR012910">
    <property type="entry name" value="Plug_dom"/>
</dbReference>
<dbReference type="InterPro" id="IPR000531">
    <property type="entry name" value="Beta-barrel_TonB"/>
</dbReference>
<dbReference type="Gene3D" id="2.40.170.20">
    <property type="entry name" value="TonB-dependent receptor, beta-barrel domain"/>
    <property type="match status" value="1"/>
</dbReference>
<evidence type="ECO:0000313" key="16">
    <source>
        <dbReference type="EMBL" id="GJM63694.1"/>
    </source>
</evidence>
<evidence type="ECO:0000256" key="13">
    <source>
        <dbReference type="SAM" id="SignalP"/>
    </source>
</evidence>
<dbReference type="PANTHER" id="PTHR30069">
    <property type="entry name" value="TONB-DEPENDENT OUTER MEMBRANE RECEPTOR"/>
    <property type="match status" value="1"/>
</dbReference>
<evidence type="ECO:0000256" key="10">
    <source>
        <dbReference type="PROSITE-ProRule" id="PRU01360"/>
    </source>
</evidence>
<dbReference type="PANTHER" id="PTHR30069:SF29">
    <property type="entry name" value="HEMOGLOBIN AND HEMOGLOBIN-HAPTOGLOBIN-BINDING PROTEIN 1-RELATED"/>
    <property type="match status" value="1"/>
</dbReference>
<dbReference type="PROSITE" id="PS52016">
    <property type="entry name" value="TONB_DEPENDENT_REC_3"/>
    <property type="match status" value="1"/>
</dbReference>
<feature type="chain" id="PRO_5042966257" evidence="13">
    <location>
        <begin position="23"/>
        <end position="1014"/>
    </location>
</feature>
<evidence type="ECO:0000256" key="7">
    <source>
        <dbReference type="ARBA" id="ARBA00023136"/>
    </source>
</evidence>
<keyword evidence="6 11" id="KW-0798">TonB box</keyword>
<keyword evidence="7 10" id="KW-0472">Membrane</keyword>
<dbReference type="Pfam" id="PF00593">
    <property type="entry name" value="TonB_dep_Rec_b-barrel"/>
    <property type="match status" value="1"/>
</dbReference>
<evidence type="ECO:0000259" key="14">
    <source>
        <dbReference type="Pfam" id="PF00593"/>
    </source>
</evidence>
<dbReference type="SUPFAM" id="SSF49464">
    <property type="entry name" value="Carboxypeptidase regulatory domain-like"/>
    <property type="match status" value="1"/>
</dbReference>
<accession>A0AAN4W2J2</accession>
<reference evidence="16 17" key="1">
    <citation type="submission" date="2021-12" db="EMBL/GenBank/DDBJ databases">
        <title>Genome sequencing of bacteria with rrn-lacking chromosome and rrn-plasmid.</title>
        <authorList>
            <person name="Anda M."/>
            <person name="Iwasaki W."/>
        </authorList>
    </citation>
    <scope>NUCLEOTIDE SEQUENCE [LARGE SCALE GENOMIC DNA]</scope>
    <source>
        <strain evidence="16 17">NBRC 15940</strain>
    </source>
</reference>
<keyword evidence="5 13" id="KW-0732">Signal</keyword>
<evidence type="ECO:0000256" key="9">
    <source>
        <dbReference type="ARBA" id="ARBA00023237"/>
    </source>
</evidence>
<sequence>MKQLNLLMAVVILLCGTTMSMAQGLTVSGTVTAAEDGNPIPGVNVVVKGTTTGTATNFDGQFTLNVPGEDAVLSVSFIGYTAQEITVGKQSVINFALEADVEQLNEVVVTALGIERAQESLTYSMQSIDSEGLTMAKDPNVANSLSGRVAGMQLQRSGSGAGGSVKINLRGNRSASGNNNPLIVVDGMPIAGSGASQPGSLEDPGRDGGDGFSNINPEDIESINVLKGAAASALYGSQAANGVILITTKRAKEGQTRVSFSSNFMTESAYLYPEMQTKYDANGDAISGETPFTADDFYQNGSTWVNSISLASGTDKSSYYLSYANTDATGIMPTNEFSRHNFTFNASSKMFDDKLEVNTTAFYITQEGTNRPSSGTYMNPIYNAYLTPRTLGLSTIKNDYEVFDSGRNIYVQNWDWNNVSSEIANENPYWILNRAKAEESRKRLMLFGSAKYNFNDWLWLQGRASVDRTADIWNRNVHATTNAIYFGTHSETNLHHGGYFRDDFNVQQLYGDMILNANKKFGDISVNGLLGTAVRDEFSEFQQVTSGKRSIEKTNMFTMANLPTGMVPVLTQAQRQVQSVFASANIGYREMLFLDITGRNDWSSTLPADNNSYFYPSVGLTGVINQMADLPDAISLLKVRANYTMLGNDAAPGLTVLQHRFDENGNFVYADTAPFEDLKPELSTSIELGGELELFQGKFYMDFNYYKTNTVNQLFRIQAPTGADYTYQYVNAGDIENRGFELAINAMPVSQDNFTWTTGLNFGRNVNEVKELYKDAAGNEVLTEIITNGGNTNYNQILRKGGQIGDIVVSDFIRNADGSIAYAQDNSGNNLDYPAGAGNASVEEGIIANSNPKLLAGWTNSFTYKGINLNMVIDGRFGGQVLGLTDAYMDQVGTSARFGEVNANPDAIITVEGNTFNERNYLNAVSGRTGVTSEYLYDATNIRLRELSIGYTFNKLGPLHDLTVSAVGRNLFFFYNDAPFDPDLVVSSGGMVQGVQMFGLPTTRSFGFNVRVNF</sequence>
<evidence type="ECO:0000259" key="15">
    <source>
        <dbReference type="Pfam" id="PF07715"/>
    </source>
</evidence>
<dbReference type="InterPro" id="IPR037066">
    <property type="entry name" value="Plug_dom_sf"/>
</dbReference>
<evidence type="ECO:0000256" key="8">
    <source>
        <dbReference type="ARBA" id="ARBA00023170"/>
    </source>
</evidence>
<feature type="region of interest" description="Disordered" evidence="12">
    <location>
        <begin position="193"/>
        <end position="216"/>
    </location>
</feature>
<dbReference type="Pfam" id="PF13715">
    <property type="entry name" value="CarbopepD_reg_2"/>
    <property type="match status" value="1"/>
</dbReference>
<evidence type="ECO:0000313" key="17">
    <source>
        <dbReference type="Proteomes" id="UP001310022"/>
    </source>
</evidence>
<dbReference type="InterPro" id="IPR008969">
    <property type="entry name" value="CarboxyPept-like_regulatory"/>
</dbReference>
<name>A0AAN4W2J2_9BACT</name>
<dbReference type="NCBIfam" id="TIGR04057">
    <property type="entry name" value="SusC_RagA_signa"/>
    <property type="match status" value="1"/>
</dbReference>
<dbReference type="InterPro" id="IPR023997">
    <property type="entry name" value="TonB-dep_OMP_SusC/RagA_CS"/>
</dbReference>
<dbReference type="AlphaFoldDB" id="A0AAN4W2J2"/>
<dbReference type="GO" id="GO:0009279">
    <property type="term" value="C:cell outer membrane"/>
    <property type="evidence" value="ECO:0007669"/>
    <property type="project" value="UniProtKB-SubCell"/>
</dbReference>
<dbReference type="Gene3D" id="2.170.130.10">
    <property type="entry name" value="TonB-dependent receptor, plug domain"/>
    <property type="match status" value="1"/>
</dbReference>
<feature type="signal peptide" evidence="13">
    <location>
        <begin position="1"/>
        <end position="22"/>
    </location>
</feature>
<dbReference type="RefSeq" id="WP_338238825.1">
    <property type="nucleotide sequence ID" value="NZ_BQKE01000003.1"/>
</dbReference>
<gene>
    <name evidence="16" type="ORF">PEDI_42460</name>
</gene>
<evidence type="ECO:0000256" key="12">
    <source>
        <dbReference type="SAM" id="MobiDB-lite"/>
    </source>
</evidence>
<feature type="domain" description="TonB-dependent receptor-like beta-barrel" evidence="14">
    <location>
        <begin position="406"/>
        <end position="898"/>
    </location>
</feature>
<dbReference type="Gene3D" id="2.60.40.1120">
    <property type="entry name" value="Carboxypeptidase-like, regulatory domain"/>
    <property type="match status" value="1"/>
</dbReference>
<evidence type="ECO:0000256" key="4">
    <source>
        <dbReference type="ARBA" id="ARBA00022692"/>
    </source>
</evidence>
<dbReference type="InterPro" id="IPR039426">
    <property type="entry name" value="TonB-dep_rcpt-like"/>
</dbReference>
<comment type="similarity">
    <text evidence="10 11">Belongs to the TonB-dependent receptor family.</text>
</comment>
<comment type="caution">
    <text evidence="16">The sequence shown here is derived from an EMBL/GenBank/DDBJ whole genome shotgun (WGS) entry which is preliminary data.</text>
</comment>
<comment type="subcellular location">
    <subcellularLocation>
        <location evidence="1 10">Cell outer membrane</location>
        <topology evidence="1 10">Multi-pass membrane protein</topology>
    </subcellularLocation>
</comment>
<keyword evidence="17" id="KW-1185">Reference proteome</keyword>
<protein>
    <submittedName>
        <fullName evidence="16">SusC/RagA family TonB-linked outer membrane protein</fullName>
    </submittedName>
</protein>